<reference evidence="14" key="1">
    <citation type="submission" date="2015-09" db="EMBL/GenBank/DDBJ databases">
        <authorList>
            <consortium name="Pathogen Informatics"/>
        </authorList>
    </citation>
    <scope>NUCLEOTIDE SEQUENCE [LARGE SCALE GENOMIC DNA]</scope>
    <source>
        <strain evidence="14">Lake Konstanz</strain>
    </source>
</reference>
<dbReference type="EMBL" id="CYKH01001780">
    <property type="protein sequence ID" value="CUG89939.1"/>
    <property type="molecule type" value="Genomic_DNA"/>
</dbReference>
<dbReference type="OrthoDB" id="10263628at2759"/>
<dbReference type="AlphaFoldDB" id="A0A0S4JI17"/>
<keyword evidence="6" id="KW-0378">Hydrolase</keyword>
<evidence type="ECO:0000256" key="1">
    <source>
        <dbReference type="ARBA" id="ARBA00000707"/>
    </source>
</evidence>
<dbReference type="InterPro" id="IPR059022">
    <property type="entry name" value="MINDY4_N"/>
</dbReference>
<evidence type="ECO:0000259" key="12">
    <source>
        <dbReference type="SMART" id="SM01174"/>
    </source>
</evidence>
<comment type="function">
    <text evidence="8">Probable hydrolase that can remove 'Lys-48'-linked conjugated ubiquitin from proteins.</text>
</comment>
<dbReference type="InterPro" id="IPR025257">
    <property type="entry name" value="MINDY-3/4_CD"/>
</dbReference>
<evidence type="ECO:0000256" key="10">
    <source>
        <dbReference type="ARBA" id="ARBA00041360"/>
    </source>
</evidence>
<evidence type="ECO:0000256" key="11">
    <source>
        <dbReference type="SAM" id="MobiDB-lite"/>
    </source>
</evidence>
<keyword evidence="14" id="KW-1185">Reference proteome</keyword>
<sequence>MHKRHFKDTLAKFDEECPRDERTISSRALMTELMLVSPELTSRLKAEGIETIMEILCNMRVEKATTVEERWKELHAILDTKAPEVPQSYFDELSALEEEIRKTKKRIKKEKKIARQLKEEAASKAAAAQSDTKPSKDGAKKKKNTKNSAPPGGMLTIDQLLDQDDSEKIDKIQKKQSEKKTASKSLNDDGLSQAAPTAKQQKPAAKKTAAADSDSEGGSSSSSGSSSDSDDADEDDYATSLKKIREEEKQALNKRANRKGWNELEEVQESPPRAMDTMMSPGHGKNSSSSPARQNAPANHDDDHKYEKLGGAVAEQLKVALVGADRRIPTSFWNQGFHFSSDVEYGLLQNEGGSCGVLAVIQSLILCDIFGEHRLLTESVKRNALVKAFSATLTRIESDVKRVVVVHAPSHHHHATVNTSTSIREQLTFFSSLTKTTDFKSVEDLETFIAEEVLKYWTEPKGHGLLCWMLTCLLTRGVSNAQRDMDVESPLIVEHGYCSQELVNLMMCGRATSNVHNGDMTHGELVLKGFPSHLHIGFLSYMEHRKILTVGTFGKSPTFPVWVIHHESHYTALFMKDDKRAEIMKGVERGFTPSVSFDVFFWDQLGGQDEELRLTVTLEKNPPPPVGRDVIVPYLNDIVRTVPEWATARVSWNGSDPLL</sequence>
<accession>A0A0S4JI17</accession>
<feature type="compositionally biased region" description="Low complexity" evidence="11">
    <location>
        <begin position="193"/>
        <end position="227"/>
    </location>
</feature>
<comment type="catalytic activity">
    <reaction evidence="1">
        <text>Thiol-dependent hydrolysis of ester, thioester, amide, peptide and isopeptide bonds formed by the C-terminal Gly of ubiquitin (a 76-residue protein attached to proteins as an intracellular targeting signal).</text>
        <dbReference type="EC" id="3.4.19.12"/>
    </reaction>
</comment>
<dbReference type="GO" id="GO:0004843">
    <property type="term" value="F:cysteine-type deubiquitinase activity"/>
    <property type="evidence" value="ECO:0007669"/>
    <property type="project" value="UniProtKB-EC"/>
</dbReference>
<dbReference type="Pfam" id="PF13898">
    <property type="entry name" value="MINDY-3_4_CD"/>
    <property type="match status" value="1"/>
</dbReference>
<evidence type="ECO:0000256" key="7">
    <source>
        <dbReference type="ARBA" id="ARBA00022807"/>
    </source>
</evidence>
<feature type="compositionally biased region" description="Acidic residues" evidence="11">
    <location>
        <begin position="228"/>
        <end position="237"/>
    </location>
</feature>
<gene>
    <name evidence="13" type="ORF">BSAL_24170</name>
</gene>
<dbReference type="GO" id="GO:0006508">
    <property type="term" value="P:proteolysis"/>
    <property type="evidence" value="ECO:0007669"/>
    <property type="project" value="UniProtKB-KW"/>
</dbReference>
<dbReference type="PANTHER" id="PTHR12473">
    <property type="entry name" value="UBIQUITIN CARBOXYL-TERMINAL HYDROLASE MINDY-4-RELATED"/>
    <property type="match status" value="1"/>
</dbReference>
<dbReference type="PANTHER" id="PTHR12473:SF8">
    <property type="entry name" value="UBIQUITIN CARBOXYL-TERMINAL HYDROLASE MINDY-4-RELATED"/>
    <property type="match status" value="1"/>
</dbReference>
<evidence type="ECO:0000256" key="3">
    <source>
        <dbReference type="ARBA" id="ARBA00012759"/>
    </source>
</evidence>
<dbReference type="OMA" id="MLCNLRV"/>
<organism evidence="13 14">
    <name type="scientific">Bodo saltans</name>
    <name type="common">Flagellated protozoan</name>
    <dbReference type="NCBI Taxonomy" id="75058"/>
    <lineage>
        <taxon>Eukaryota</taxon>
        <taxon>Discoba</taxon>
        <taxon>Euglenozoa</taxon>
        <taxon>Kinetoplastea</taxon>
        <taxon>Metakinetoplastina</taxon>
        <taxon>Eubodonida</taxon>
        <taxon>Bodonidae</taxon>
        <taxon>Bodo</taxon>
    </lineage>
</organism>
<dbReference type="SMART" id="SM01174">
    <property type="entry name" value="DUF4205"/>
    <property type="match status" value="1"/>
</dbReference>
<proteinExistence type="inferred from homology"/>
<evidence type="ECO:0000256" key="2">
    <source>
        <dbReference type="ARBA" id="ARBA00011074"/>
    </source>
</evidence>
<name>A0A0S4JI17_BODSA</name>
<dbReference type="GO" id="GO:1990380">
    <property type="term" value="F:K48-linked deubiquitinase activity"/>
    <property type="evidence" value="ECO:0007669"/>
    <property type="project" value="InterPro"/>
</dbReference>
<dbReference type="Proteomes" id="UP000051952">
    <property type="component" value="Unassembled WGS sequence"/>
</dbReference>
<dbReference type="EC" id="3.4.19.12" evidence="3"/>
<evidence type="ECO:0000256" key="6">
    <source>
        <dbReference type="ARBA" id="ARBA00022801"/>
    </source>
</evidence>
<comment type="similarity">
    <text evidence="2">Belongs to the MINDY deubiquitinase family. FAM188 subfamily.</text>
</comment>
<keyword evidence="4" id="KW-0645">Protease</keyword>
<feature type="compositionally biased region" description="Polar residues" evidence="11">
    <location>
        <begin position="285"/>
        <end position="297"/>
    </location>
</feature>
<dbReference type="Pfam" id="PF26038">
    <property type="entry name" value="Dimer_MINDY4_N"/>
    <property type="match status" value="1"/>
</dbReference>
<dbReference type="GO" id="GO:0071108">
    <property type="term" value="P:protein K48-linked deubiquitination"/>
    <property type="evidence" value="ECO:0007669"/>
    <property type="project" value="InterPro"/>
</dbReference>
<evidence type="ECO:0000313" key="14">
    <source>
        <dbReference type="Proteomes" id="UP000051952"/>
    </source>
</evidence>
<keyword evidence="5" id="KW-0833">Ubl conjugation pathway</keyword>
<feature type="compositionally biased region" description="Basic and acidic residues" evidence="11">
    <location>
        <begin position="166"/>
        <end position="181"/>
    </location>
</feature>
<evidence type="ECO:0000256" key="5">
    <source>
        <dbReference type="ARBA" id="ARBA00022786"/>
    </source>
</evidence>
<protein>
    <recommendedName>
        <fullName evidence="9">Probable ubiquitin carboxyl-terminal hydrolase MINDY-4</fullName>
        <ecNumber evidence="3">3.4.19.12</ecNumber>
    </recommendedName>
    <alternativeName>
        <fullName evidence="10">Probable deubiquitinating enzyme MINDY-4</fullName>
    </alternativeName>
</protein>
<evidence type="ECO:0000256" key="8">
    <source>
        <dbReference type="ARBA" id="ARBA00037630"/>
    </source>
</evidence>
<feature type="domain" description="Deubiquitinating enzyme MINDY-3/4 conserved" evidence="12">
    <location>
        <begin position="318"/>
        <end position="654"/>
    </location>
</feature>
<dbReference type="InterPro" id="IPR039785">
    <property type="entry name" value="MINY3/4"/>
</dbReference>
<keyword evidence="7" id="KW-0788">Thiol protease</keyword>
<evidence type="ECO:0000256" key="4">
    <source>
        <dbReference type="ARBA" id="ARBA00022670"/>
    </source>
</evidence>
<dbReference type="VEuPathDB" id="TriTrypDB:BSAL_24170"/>
<evidence type="ECO:0000256" key="9">
    <source>
        <dbReference type="ARBA" id="ARBA00039781"/>
    </source>
</evidence>
<evidence type="ECO:0000313" key="13">
    <source>
        <dbReference type="EMBL" id="CUG89939.1"/>
    </source>
</evidence>
<feature type="region of interest" description="Disordered" evidence="11">
    <location>
        <begin position="118"/>
        <end position="305"/>
    </location>
</feature>